<evidence type="ECO:0000256" key="1">
    <source>
        <dbReference type="SAM" id="MobiDB-lite"/>
    </source>
</evidence>
<reference evidence="2 3" key="1">
    <citation type="submission" date="2019-07" db="EMBL/GenBank/DDBJ databases">
        <title>R&amp;d 2014.</title>
        <authorList>
            <person name="Klenk H.-P."/>
        </authorList>
    </citation>
    <scope>NUCLEOTIDE SEQUENCE [LARGE SCALE GENOMIC DNA]</scope>
    <source>
        <strain evidence="2 3">DSM 43868</strain>
    </source>
</reference>
<dbReference type="EMBL" id="VLKE01000001">
    <property type="protein sequence ID" value="TWH69779.1"/>
    <property type="molecule type" value="Genomic_DNA"/>
</dbReference>
<organism evidence="2 3">
    <name type="scientific">Micromonospora olivasterospora</name>
    <dbReference type="NCBI Taxonomy" id="1880"/>
    <lineage>
        <taxon>Bacteria</taxon>
        <taxon>Bacillati</taxon>
        <taxon>Actinomycetota</taxon>
        <taxon>Actinomycetes</taxon>
        <taxon>Micromonosporales</taxon>
        <taxon>Micromonosporaceae</taxon>
        <taxon>Micromonospora</taxon>
    </lineage>
</organism>
<proteinExistence type="predicted"/>
<sequence length="133" mass="14103">MTTHGPVLPVWSCGGCGAPWPCRTRRQELQAEFADAPISLALYMGAQFARAAEDLTWAHAGTLHRRFLGWLRFGPSSGASVQPGDDHGVRHGERGEEGECRGQDSRGPGVVGEQGEGDQYGRGGGRGVQGESS</sequence>
<feature type="region of interest" description="Disordered" evidence="1">
    <location>
        <begin position="77"/>
        <end position="133"/>
    </location>
</feature>
<dbReference type="Proteomes" id="UP000319825">
    <property type="component" value="Unassembled WGS sequence"/>
</dbReference>
<protein>
    <recommendedName>
        <fullName evidence="4">Flavin reductase</fullName>
    </recommendedName>
</protein>
<comment type="caution">
    <text evidence="2">The sequence shown here is derived from an EMBL/GenBank/DDBJ whole genome shotgun (WGS) entry which is preliminary data.</text>
</comment>
<feature type="compositionally biased region" description="Basic and acidic residues" evidence="1">
    <location>
        <begin position="84"/>
        <end position="104"/>
    </location>
</feature>
<feature type="compositionally biased region" description="Gly residues" evidence="1">
    <location>
        <begin position="109"/>
        <end position="133"/>
    </location>
</feature>
<evidence type="ECO:0008006" key="4">
    <source>
        <dbReference type="Google" id="ProtNLM"/>
    </source>
</evidence>
<gene>
    <name evidence="2" type="ORF">JD77_04793</name>
</gene>
<evidence type="ECO:0000313" key="3">
    <source>
        <dbReference type="Proteomes" id="UP000319825"/>
    </source>
</evidence>
<name>A0A562IFI1_MICOL</name>
<accession>A0A562IFI1</accession>
<evidence type="ECO:0000313" key="2">
    <source>
        <dbReference type="EMBL" id="TWH69779.1"/>
    </source>
</evidence>
<keyword evidence="3" id="KW-1185">Reference proteome</keyword>
<dbReference type="AlphaFoldDB" id="A0A562IFI1"/>